<dbReference type="InterPro" id="IPR036259">
    <property type="entry name" value="MFS_trans_sf"/>
</dbReference>
<evidence type="ECO:0000256" key="5">
    <source>
        <dbReference type="SAM" id="Phobius"/>
    </source>
</evidence>
<feature type="transmembrane region" description="Helical" evidence="5">
    <location>
        <begin position="58"/>
        <end position="76"/>
    </location>
</feature>
<feature type="transmembrane region" description="Helical" evidence="5">
    <location>
        <begin position="388"/>
        <end position="408"/>
    </location>
</feature>
<comment type="caution">
    <text evidence="7">The sequence shown here is derived from an EMBL/GenBank/DDBJ whole genome shotgun (WGS) entry which is preliminary data.</text>
</comment>
<proteinExistence type="predicted"/>
<evidence type="ECO:0000256" key="2">
    <source>
        <dbReference type="ARBA" id="ARBA00022692"/>
    </source>
</evidence>
<feature type="transmembrane region" description="Helical" evidence="5">
    <location>
        <begin position="229"/>
        <end position="251"/>
    </location>
</feature>
<name>A0ABV4I5G2_9ACTN</name>
<evidence type="ECO:0000256" key="1">
    <source>
        <dbReference type="ARBA" id="ARBA00004651"/>
    </source>
</evidence>
<feature type="transmembrane region" description="Helical" evidence="5">
    <location>
        <begin position="111"/>
        <end position="134"/>
    </location>
</feature>
<feature type="transmembrane region" description="Helical" evidence="5">
    <location>
        <begin position="271"/>
        <end position="290"/>
    </location>
</feature>
<feature type="transmembrane region" description="Helical" evidence="5">
    <location>
        <begin position="146"/>
        <end position="168"/>
    </location>
</feature>
<dbReference type="PROSITE" id="PS50850">
    <property type="entry name" value="MFS"/>
    <property type="match status" value="1"/>
</dbReference>
<feature type="transmembrane region" description="Helical" evidence="5">
    <location>
        <begin position="363"/>
        <end position="382"/>
    </location>
</feature>
<organism evidence="7 8">
    <name type="scientific">Kineococcus mangrovi</name>
    <dbReference type="NCBI Taxonomy" id="1660183"/>
    <lineage>
        <taxon>Bacteria</taxon>
        <taxon>Bacillati</taxon>
        <taxon>Actinomycetota</taxon>
        <taxon>Actinomycetes</taxon>
        <taxon>Kineosporiales</taxon>
        <taxon>Kineosporiaceae</taxon>
        <taxon>Kineococcus</taxon>
    </lineage>
</organism>
<evidence type="ECO:0000313" key="7">
    <source>
        <dbReference type="EMBL" id="MEZ0493919.1"/>
    </source>
</evidence>
<evidence type="ECO:0000259" key="6">
    <source>
        <dbReference type="PROSITE" id="PS50850"/>
    </source>
</evidence>
<dbReference type="SUPFAM" id="SSF103473">
    <property type="entry name" value="MFS general substrate transporter"/>
    <property type="match status" value="1"/>
</dbReference>
<protein>
    <submittedName>
        <fullName evidence="7">MFS transporter</fullName>
    </submittedName>
</protein>
<keyword evidence="2 5" id="KW-0812">Transmembrane</keyword>
<evidence type="ECO:0000313" key="8">
    <source>
        <dbReference type="Proteomes" id="UP001566476"/>
    </source>
</evidence>
<keyword evidence="3 5" id="KW-1133">Transmembrane helix</keyword>
<accession>A0ABV4I5G2</accession>
<reference evidence="7 8" key="1">
    <citation type="submission" date="2024-07" db="EMBL/GenBank/DDBJ databases">
        <authorList>
            <person name="Thanompreechachai J."/>
            <person name="Duangmal K."/>
        </authorList>
    </citation>
    <scope>NUCLEOTIDE SEQUENCE [LARGE SCALE GENOMIC DNA]</scope>
    <source>
        <strain evidence="7 8">TBRC 1896</strain>
    </source>
</reference>
<evidence type="ECO:0000256" key="3">
    <source>
        <dbReference type="ARBA" id="ARBA00022989"/>
    </source>
</evidence>
<evidence type="ECO:0000256" key="4">
    <source>
        <dbReference type="ARBA" id="ARBA00023136"/>
    </source>
</evidence>
<feature type="transmembrane region" description="Helical" evidence="5">
    <location>
        <begin position="174"/>
        <end position="197"/>
    </location>
</feature>
<feature type="transmembrane region" description="Helical" evidence="5">
    <location>
        <begin position="22"/>
        <end position="46"/>
    </location>
</feature>
<dbReference type="InterPro" id="IPR020846">
    <property type="entry name" value="MFS_dom"/>
</dbReference>
<keyword evidence="4 5" id="KW-0472">Membrane</keyword>
<feature type="transmembrane region" description="Helical" evidence="5">
    <location>
        <begin position="88"/>
        <end position="105"/>
    </location>
</feature>
<dbReference type="PANTHER" id="PTHR23508:SF10">
    <property type="entry name" value="CARBOXYLIC ACID TRANSPORTER PROTEIN HOMOLOG"/>
    <property type="match status" value="1"/>
</dbReference>
<dbReference type="PANTHER" id="PTHR23508">
    <property type="entry name" value="CARBOXYLIC ACID TRANSPORTER PROTEIN HOMOLOG"/>
    <property type="match status" value="1"/>
</dbReference>
<dbReference type="InterPro" id="IPR005828">
    <property type="entry name" value="MFS_sugar_transport-like"/>
</dbReference>
<sequence>MSPLPTPPSDPSVAARPNPWRVGVIAGMASYIDAAALVTSGIALVIYGMTVGITQDQIALLSGALTFSVAAGALVGGRLGDRFGRRRVFLVTMLFIVAGSALATVGTTFGVLLVAIVLLGLGVGADLPVSLATIAEAADDGNRGKIIILSNSLWLVGIIVAVGMAAFVGDLGRLGGQIMVGHVGVVALVVLLARLTVPESQVWLAARRAGTLPSTTPGVRVRDLLRTPYARPMVALVVFYALTNLGANTYGQYNTFMATTYAGATVAQFNRWALVVLIASLVVGLGYMRFVDTHRRFAFFAVGALLTTSSYFVLGIAGFTLTTLVVALVISSLGNSVAFEGIMKIWTQESFPTTLRSTAQGTIVAVARISAAILAAATPALLRFDNQGFFLVLGAVVAVGFLVAGLTFRRPPVNTFVDDPTTPTAETGHPATARS</sequence>
<gene>
    <name evidence="7" type="ORF">AB2L28_16915</name>
</gene>
<feature type="domain" description="Major facilitator superfamily (MFS) profile" evidence="6">
    <location>
        <begin position="22"/>
        <end position="412"/>
    </location>
</feature>
<dbReference type="Gene3D" id="1.20.1250.20">
    <property type="entry name" value="MFS general substrate transporter like domains"/>
    <property type="match status" value="2"/>
</dbReference>
<dbReference type="RefSeq" id="WP_370720154.1">
    <property type="nucleotide sequence ID" value="NZ_JBGGTQ010000008.1"/>
</dbReference>
<dbReference type="Proteomes" id="UP001566476">
    <property type="component" value="Unassembled WGS sequence"/>
</dbReference>
<dbReference type="EMBL" id="JBGGTQ010000008">
    <property type="protein sequence ID" value="MEZ0493919.1"/>
    <property type="molecule type" value="Genomic_DNA"/>
</dbReference>
<comment type="subcellular location">
    <subcellularLocation>
        <location evidence="1">Cell membrane</location>
        <topology evidence="1">Multi-pass membrane protein</topology>
    </subcellularLocation>
</comment>
<dbReference type="Pfam" id="PF00083">
    <property type="entry name" value="Sugar_tr"/>
    <property type="match status" value="1"/>
</dbReference>
<keyword evidence="8" id="KW-1185">Reference proteome</keyword>